<dbReference type="Proteomes" id="UP000593663">
    <property type="component" value="Chromosome 1"/>
</dbReference>
<protein>
    <submittedName>
        <fullName evidence="2">Uncharacterized protein</fullName>
    </submittedName>
</protein>
<organism evidence="2 3">
    <name type="scientific">Sphingobium fuliginis (strain ATCC 27551)</name>
    <dbReference type="NCBI Taxonomy" id="336203"/>
    <lineage>
        <taxon>Bacteria</taxon>
        <taxon>Pseudomonadati</taxon>
        <taxon>Pseudomonadota</taxon>
        <taxon>Alphaproteobacteria</taxon>
        <taxon>Sphingomonadales</taxon>
        <taxon>Sphingomonadaceae</taxon>
        <taxon>Sphingobium</taxon>
    </lineage>
</organism>
<name>A0A7M2GGT5_SPHSA</name>
<dbReference type="KEGG" id="sbar:H5V43_01770"/>
<reference evidence="3" key="1">
    <citation type="submission" date="2020-08" db="EMBL/GenBank/DDBJ databases">
        <title>Complete genome sequence of Sphingobium barthaii strain KK22, a high-molecular-weight polycyclic aromatic hydrocarbon-degrading soil bacterium.</title>
        <authorList>
            <person name="Mori J.F."/>
            <person name="Kanaly R.A."/>
        </authorList>
    </citation>
    <scope>NUCLEOTIDE SEQUENCE [LARGE SCALE GENOMIC DNA]</scope>
    <source>
        <strain evidence="3">KK22</strain>
    </source>
</reference>
<dbReference type="RefSeq" id="WP_025550427.1">
    <property type="nucleotide sequence ID" value="NZ_BATN01000083.1"/>
</dbReference>
<accession>A0A7M2GGT5</accession>
<feature type="region of interest" description="Disordered" evidence="1">
    <location>
        <begin position="172"/>
        <end position="198"/>
    </location>
</feature>
<evidence type="ECO:0000313" key="2">
    <source>
        <dbReference type="EMBL" id="QOT71930.1"/>
    </source>
</evidence>
<dbReference type="AlphaFoldDB" id="A0A7M2GGT5"/>
<evidence type="ECO:0000256" key="1">
    <source>
        <dbReference type="SAM" id="MobiDB-lite"/>
    </source>
</evidence>
<sequence>MTQIAPPDPRLPAQVEGAQLGNARARQQIDTESQLAPLRRQLLQEQIKSARVNTAKAQGNQPIDPAKLGQLRSLQDQINRVQQLYKTGPGATKGISGLLDYLPTPVNKQFDAAGAGLGEIGLAAFRVPGSGSQSDAELRAFIQANRPSSSDYDVQIQEKLRNLQNRLKQTYSAMGVKPQGGGGQKKQPRVIDFNDLPE</sequence>
<dbReference type="EMBL" id="CP060035">
    <property type="protein sequence ID" value="QOT71930.1"/>
    <property type="molecule type" value="Genomic_DNA"/>
</dbReference>
<gene>
    <name evidence="2" type="ORF">H5V43_01770</name>
</gene>
<proteinExistence type="predicted"/>
<evidence type="ECO:0000313" key="3">
    <source>
        <dbReference type="Proteomes" id="UP000593663"/>
    </source>
</evidence>